<dbReference type="Proteomes" id="UP001519288">
    <property type="component" value="Unassembled WGS sequence"/>
</dbReference>
<dbReference type="Pfam" id="PF05239">
    <property type="entry name" value="PRC"/>
    <property type="match status" value="2"/>
</dbReference>
<dbReference type="EMBL" id="JAGGLD010000001">
    <property type="protein sequence ID" value="MBP1999025.1"/>
    <property type="molecule type" value="Genomic_DNA"/>
</dbReference>
<protein>
    <submittedName>
        <fullName evidence="2">Uncharacterized protein YrrD</fullName>
    </submittedName>
</protein>
<comment type="caution">
    <text evidence="2">The sequence shown here is derived from an EMBL/GenBank/DDBJ whole genome shotgun (WGS) entry which is preliminary data.</text>
</comment>
<evidence type="ECO:0000259" key="1">
    <source>
        <dbReference type="Pfam" id="PF05239"/>
    </source>
</evidence>
<reference evidence="2 3" key="1">
    <citation type="submission" date="2021-03" db="EMBL/GenBank/DDBJ databases">
        <title>Genomic Encyclopedia of Type Strains, Phase IV (KMG-IV): sequencing the most valuable type-strain genomes for metagenomic binning, comparative biology and taxonomic classification.</title>
        <authorList>
            <person name="Goeker M."/>
        </authorList>
    </citation>
    <scope>NUCLEOTIDE SEQUENCE [LARGE SCALE GENOMIC DNA]</scope>
    <source>
        <strain evidence="2 3">DSM 26806</strain>
    </source>
</reference>
<dbReference type="Gene3D" id="2.30.30.240">
    <property type="entry name" value="PRC-barrel domain"/>
    <property type="match status" value="2"/>
</dbReference>
<feature type="domain" description="PRC-barrel" evidence="1">
    <location>
        <begin position="2"/>
        <end position="69"/>
    </location>
</feature>
<keyword evidence="3" id="KW-1185">Reference proteome</keyword>
<gene>
    <name evidence="2" type="ORF">J2Z69_000044</name>
</gene>
<proteinExistence type="predicted"/>
<accession>A0ABS4JBD1</accession>
<dbReference type="InterPro" id="IPR027275">
    <property type="entry name" value="PRC-brl_dom"/>
</dbReference>
<dbReference type="RefSeq" id="WP_209858154.1">
    <property type="nucleotide sequence ID" value="NZ_JAGGLD010000001.1"/>
</dbReference>
<evidence type="ECO:0000313" key="2">
    <source>
        <dbReference type="EMBL" id="MBP1999025.1"/>
    </source>
</evidence>
<sequence>MRLQELIGLSVFDVEEGKQIGKVLDVLLSSEWELVAIELEGKGLFSSTIKAVLWDDIVAYGEDAVMIRNQQAIRKMEAENIQQTFVLGNNKVKELQVLTSDGVMIGHVSDVYFNQEVGNTIVGFEISDGFISDLMEGRKWLPYTAGMTRGESAVIVPPLSEERLEKGVYTANE</sequence>
<feature type="domain" description="PRC-barrel" evidence="1">
    <location>
        <begin position="90"/>
        <end position="162"/>
    </location>
</feature>
<evidence type="ECO:0000313" key="3">
    <source>
        <dbReference type="Proteomes" id="UP001519288"/>
    </source>
</evidence>
<name>A0ABS4JBD1_9BACL</name>
<dbReference type="SUPFAM" id="SSF50346">
    <property type="entry name" value="PRC-barrel domain"/>
    <property type="match status" value="2"/>
</dbReference>
<dbReference type="InterPro" id="IPR011033">
    <property type="entry name" value="PRC_barrel-like_sf"/>
</dbReference>
<organism evidence="2 3">
    <name type="scientific">Paenibacillus shirakamiensis</name>
    <dbReference type="NCBI Taxonomy" id="1265935"/>
    <lineage>
        <taxon>Bacteria</taxon>
        <taxon>Bacillati</taxon>
        <taxon>Bacillota</taxon>
        <taxon>Bacilli</taxon>
        <taxon>Bacillales</taxon>
        <taxon>Paenibacillaceae</taxon>
        <taxon>Paenibacillus</taxon>
    </lineage>
</organism>